<accession>X0LST8</accession>
<dbReference type="EMBL" id="JH657926">
    <property type="protein sequence ID" value="EXM28953.1"/>
    <property type="molecule type" value="Genomic_DNA"/>
</dbReference>
<dbReference type="AlphaFoldDB" id="X0LST8"/>
<proteinExistence type="predicted"/>
<gene>
    <name evidence="1" type="ORF">FOTG_05213</name>
</gene>
<dbReference type="HOGENOM" id="CLU_2638156_0_0_1"/>
<name>X0LST8_FUSOX</name>
<organism evidence="1">
    <name type="scientific">Fusarium oxysporum f. sp. vasinfectum 25433</name>
    <dbReference type="NCBI Taxonomy" id="1089449"/>
    <lineage>
        <taxon>Eukaryota</taxon>
        <taxon>Fungi</taxon>
        <taxon>Dikarya</taxon>
        <taxon>Ascomycota</taxon>
        <taxon>Pezizomycotina</taxon>
        <taxon>Sordariomycetes</taxon>
        <taxon>Hypocreomycetidae</taxon>
        <taxon>Hypocreales</taxon>
        <taxon>Nectriaceae</taxon>
        <taxon>Fusarium</taxon>
        <taxon>Fusarium oxysporum species complex</taxon>
    </lineage>
</organism>
<evidence type="ECO:0000313" key="1">
    <source>
        <dbReference type="EMBL" id="EXM28953.1"/>
    </source>
</evidence>
<sequence length="77" mass="8139">MAPPRRTPRDSSGRFAASEDVFSYHTGDVKVKTVQSGRNAIGATENALLLAEIFKKLIDADVSQSCGLTMSVAAIVA</sequence>
<dbReference type="Proteomes" id="UP000030701">
    <property type="component" value="Unassembled WGS sequence"/>
</dbReference>
<reference evidence="1" key="1">
    <citation type="submission" date="2011-11" db="EMBL/GenBank/DDBJ databases">
        <title>The Genome Sequence of Fusarium oxysporum Cotton.</title>
        <authorList>
            <consortium name="The Broad Institute Genome Sequencing Platform"/>
            <person name="Ma L.-J."/>
            <person name="Gale L.R."/>
            <person name="Schwartz D.C."/>
            <person name="Zhou S."/>
            <person name="Corby-Kistler H."/>
            <person name="Young S.K."/>
            <person name="Zeng Q."/>
            <person name="Gargeya S."/>
            <person name="Fitzgerald M."/>
            <person name="Haas B."/>
            <person name="Abouelleil A."/>
            <person name="Alvarado L."/>
            <person name="Arachchi H.M."/>
            <person name="Berlin A."/>
            <person name="Brown A."/>
            <person name="Chapman S.B."/>
            <person name="Chen Z."/>
            <person name="Dunbar C."/>
            <person name="Freedman E."/>
            <person name="Gearin G."/>
            <person name="Goldberg J."/>
            <person name="Griggs A."/>
            <person name="Gujja S."/>
            <person name="Heiman D."/>
            <person name="Howarth C."/>
            <person name="Larson L."/>
            <person name="Lui A."/>
            <person name="MacDonald P.J.P."/>
            <person name="Montmayeur A."/>
            <person name="Murphy C."/>
            <person name="Neiman D."/>
            <person name="Pearson M."/>
            <person name="Priest M."/>
            <person name="Roberts A."/>
            <person name="Saif S."/>
            <person name="Shea T."/>
            <person name="Shenoy N."/>
            <person name="Sisk P."/>
            <person name="Stolte C."/>
            <person name="Sykes S."/>
            <person name="Wortman J."/>
            <person name="Nusbaum C."/>
            <person name="Birren B."/>
        </authorList>
    </citation>
    <scope>NUCLEOTIDE SEQUENCE [LARGE SCALE GENOMIC DNA]</scope>
    <source>
        <strain evidence="1">25433</strain>
    </source>
</reference>
<reference evidence="1" key="2">
    <citation type="submission" date="2012-05" db="EMBL/GenBank/DDBJ databases">
        <title>The Genome Annotation of Fusarium oxysporum Cotton.</title>
        <authorList>
            <consortium name="The Broad Institute Genomics Platform"/>
            <person name="Ma L.-J."/>
            <person name="Corby-Kistler H."/>
            <person name="Broz K."/>
            <person name="Gale L.R."/>
            <person name="Jonkers W."/>
            <person name="O'Donnell K."/>
            <person name="Ploetz R."/>
            <person name="Steinberg C."/>
            <person name="Schwartz D.C."/>
            <person name="VanEtten H."/>
            <person name="Zhou S."/>
            <person name="Young S.K."/>
            <person name="Zeng Q."/>
            <person name="Gargeya S."/>
            <person name="Fitzgerald M."/>
            <person name="Abouelleil A."/>
            <person name="Alvarado L."/>
            <person name="Chapman S.B."/>
            <person name="Gainer-Dewar J."/>
            <person name="Goldberg J."/>
            <person name="Griggs A."/>
            <person name="Gujja S."/>
            <person name="Hansen M."/>
            <person name="Howarth C."/>
            <person name="Imamovic A."/>
            <person name="Ireland A."/>
            <person name="Larimer J."/>
            <person name="McCowan C."/>
            <person name="Murphy C."/>
            <person name="Pearson M."/>
            <person name="Poon T.W."/>
            <person name="Priest M."/>
            <person name="Roberts A."/>
            <person name="Saif S."/>
            <person name="Shea T."/>
            <person name="Sykes S."/>
            <person name="Wortman J."/>
            <person name="Nusbaum C."/>
            <person name="Birren B."/>
        </authorList>
    </citation>
    <scope>NUCLEOTIDE SEQUENCE</scope>
    <source>
        <strain evidence="1">25433</strain>
    </source>
</reference>
<protein>
    <submittedName>
        <fullName evidence="1">Uncharacterized protein</fullName>
    </submittedName>
</protein>